<evidence type="ECO:0000313" key="2">
    <source>
        <dbReference type="Proteomes" id="UP001054945"/>
    </source>
</evidence>
<sequence length="80" mass="9032">MHIREQIHHPDSVESFRQLRDSPENLQVQTWSHVMVAADLAIAYIILVPLLQPKLVFNSNVSLNTEKPVDTPAASKYIGL</sequence>
<name>A0AAV4M6P4_CAEEX</name>
<evidence type="ECO:0000313" key="1">
    <source>
        <dbReference type="EMBL" id="GIX67520.1"/>
    </source>
</evidence>
<protein>
    <submittedName>
        <fullName evidence="1">Uncharacterized protein</fullName>
    </submittedName>
</protein>
<dbReference type="Proteomes" id="UP001054945">
    <property type="component" value="Unassembled WGS sequence"/>
</dbReference>
<dbReference type="AlphaFoldDB" id="A0AAV4M6P4"/>
<accession>A0AAV4M6P4</accession>
<organism evidence="1 2">
    <name type="scientific">Caerostris extrusa</name>
    <name type="common">Bark spider</name>
    <name type="synonym">Caerostris bankana</name>
    <dbReference type="NCBI Taxonomy" id="172846"/>
    <lineage>
        <taxon>Eukaryota</taxon>
        <taxon>Metazoa</taxon>
        <taxon>Ecdysozoa</taxon>
        <taxon>Arthropoda</taxon>
        <taxon>Chelicerata</taxon>
        <taxon>Arachnida</taxon>
        <taxon>Araneae</taxon>
        <taxon>Araneomorphae</taxon>
        <taxon>Entelegynae</taxon>
        <taxon>Araneoidea</taxon>
        <taxon>Araneidae</taxon>
        <taxon>Caerostris</taxon>
    </lineage>
</organism>
<reference evidence="1 2" key="1">
    <citation type="submission" date="2021-06" db="EMBL/GenBank/DDBJ databases">
        <title>Caerostris extrusa draft genome.</title>
        <authorList>
            <person name="Kono N."/>
            <person name="Arakawa K."/>
        </authorList>
    </citation>
    <scope>NUCLEOTIDE SEQUENCE [LARGE SCALE GENOMIC DNA]</scope>
</reference>
<dbReference type="EMBL" id="BPLR01001884">
    <property type="protein sequence ID" value="GIX67520.1"/>
    <property type="molecule type" value="Genomic_DNA"/>
</dbReference>
<proteinExistence type="predicted"/>
<gene>
    <name evidence="1" type="ORF">CEXT_234581</name>
</gene>
<comment type="caution">
    <text evidence="1">The sequence shown here is derived from an EMBL/GenBank/DDBJ whole genome shotgun (WGS) entry which is preliminary data.</text>
</comment>
<keyword evidence="2" id="KW-1185">Reference proteome</keyword>